<dbReference type="Pfam" id="PF13431">
    <property type="entry name" value="TPR_17"/>
    <property type="match status" value="1"/>
</dbReference>
<dbReference type="Proteomes" id="UP001378960">
    <property type="component" value="Unassembled WGS sequence"/>
</dbReference>
<dbReference type="GO" id="GO:0030150">
    <property type="term" value="P:protein import into mitochondrial matrix"/>
    <property type="evidence" value="ECO:0007669"/>
    <property type="project" value="TreeGrafter"/>
</dbReference>
<evidence type="ECO:0000256" key="9">
    <source>
        <dbReference type="ARBA" id="ARBA00038030"/>
    </source>
</evidence>
<keyword evidence="4" id="KW-1000">Mitochondrion outer membrane</keyword>
<evidence type="ECO:0000256" key="11">
    <source>
        <dbReference type="SAM" id="MobiDB-lite"/>
    </source>
</evidence>
<dbReference type="EMBL" id="BTGB01000002">
    <property type="protein sequence ID" value="GMM45593.1"/>
    <property type="molecule type" value="Genomic_DNA"/>
</dbReference>
<dbReference type="PANTHER" id="PTHR46208:SF1">
    <property type="entry name" value="MITOCHONDRIAL IMPORT RECEPTOR SUBUNIT TOM70"/>
    <property type="match status" value="1"/>
</dbReference>
<feature type="compositionally biased region" description="Basic residues" evidence="11">
    <location>
        <begin position="48"/>
        <end position="59"/>
    </location>
</feature>
<dbReference type="InterPro" id="IPR019734">
    <property type="entry name" value="TPR_rpt"/>
</dbReference>
<evidence type="ECO:0000313" key="14">
    <source>
        <dbReference type="Proteomes" id="UP001378960"/>
    </source>
</evidence>
<evidence type="ECO:0000256" key="12">
    <source>
        <dbReference type="SAM" id="Phobius"/>
    </source>
</evidence>
<feature type="repeat" description="TPR" evidence="10">
    <location>
        <begin position="529"/>
        <end position="562"/>
    </location>
</feature>
<gene>
    <name evidence="13" type="ORF">DAPK24_021680</name>
</gene>
<dbReference type="GO" id="GO:0030943">
    <property type="term" value="F:mitochondrion targeting sequence binding"/>
    <property type="evidence" value="ECO:0007669"/>
    <property type="project" value="TreeGrafter"/>
</dbReference>
<evidence type="ECO:0000256" key="1">
    <source>
        <dbReference type="ARBA" id="ARBA00004572"/>
    </source>
</evidence>
<dbReference type="PANTHER" id="PTHR46208">
    <property type="entry name" value="MITOCHONDRIAL IMPORT RECEPTOR SUBUNIT TOM70"/>
    <property type="match status" value="1"/>
</dbReference>
<evidence type="ECO:0000256" key="8">
    <source>
        <dbReference type="ARBA" id="ARBA00023136"/>
    </source>
</evidence>
<dbReference type="SUPFAM" id="SSF48452">
    <property type="entry name" value="TPR-like"/>
    <property type="match status" value="1"/>
</dbReference>
<evidence type="ECO:0000256" key="2">
    <source>
        <dbReference type="ARBA" id="ARBA00022692"/>
    </source>
</evidence>
<sequence length="605" mass="67992">MTSFVQQNKVAVTVSALLGIGTIAGIIYYMKTNSSNNSDDSSNSESSKKKRRNKKKKGKSNNGASSTENGSIVEEDNKNSVYPINEATKLPNITPEILSNLSESEKNDWAIALKEKGNEYFKAKQYDTAIVYYSNALDCKKDHIFYGNRSACYYALKDYENAVKDTTSALEIKPDYSKCLLRRAHVYEEMGRYEDAAFDLTALSIYGGLNDKSSDSVMARVLSEHADKLNQEVYSHLPKVLPSSSSISSFLGAFVKEDLDLDLNNYEKDSGSYYLISALNEIYKDTDEGYENADNLLNQSIKRFEDNNNSSNDQTDKKIIAIAYEYMGIFSFLKTFDNAKEYVEKALEISPRPRMHVVLALIAADKGDYVLADQEFTKAIKMNPEDPNIYYHYGQVYYLIGDLTKAQSNFEKAKALNPNNVYAHIQLACITYRHNEIESCLTMFNNAKTLFPLSPEIPNYLGEILFDKGDIENASKQFDIATKLQEAIPGNNIGALPLINKSVIYQNTSDFQSCQNILEKAVKIDSKSEVAWSSLGQVYLLMQNPNGAIECFEKACRLCRSAEDRKQTIALLESAKIHLRVRQDKVLSKKMEEVIAQYSAAQMAA</sequence>
<dbReference type="SMART" id="SM00028">
    <property type="entry name" value="TPR"/>
    <property type="match status" value="9"/>
</dbReference>
<keyword evidence="14" id="KW-1185">Reference proteome</keyword>
<name>A0AAV5R342_PICKL</name>
<protein>
    <submittedName>
        <fullName evidence="13">Protein channel</fullName>
    </submittedName>
</protein>
<dbReference type="GO" id="GO:0008320">
    <property type="term" value="F:protein transmembrane transporter activity"/>
    <property type="evidence" value="ECO:0007669"/>
    <property type="project" value="TreeGrafter"/>
</dbReference>
<dbReference type="Pfam" id="PF13181">
    <property type="entry name" value="TPR_8"/>
    <property type="match status" value="4"/>
</dbReference>
<dbReference type="AlphaFoldDB" id="A0AAV5R342"/>
<feature type="repeat" description="TPR" evidence="10">
    <location>
        <begin position="387"/>
        <end position="420"/>
    </location>
</feature>
<keyword evidence="3" id="KW-0677">Repeat</keyword>
<dbReference type="PROSITE" id="PS50005">
    <property type="entry name" value="TPR"/>
    <property type="match status" value="4"/>
</dbReference>
<keyword evidence="6 12" id="KW-1133">Transmembrane helix</keyword>
<reference evidence="13 14" key="1">
    <citation type="journal article" date="2023" name="Elife">
        <title>Identification of key yeast species and microbe-microbe interactions impacting larval growth of Drosophila in the wild.</title>
        <authorList>
            <person name="Mure A."/>
            <person name="Sugiura Y."/>
            <person name="Maeda R."/>
            <person name="Honda K."/>
            <person name="Sakurai N."/>
            <person name="Takahashi Y."/>
            <person name="Watada M."/>
            <person name="Katoh T."/>
            <person name="Gotoh A."/>
            <person name="Gotoh Y."/>
            <person name="Taniguchi I."/>
            <person name="Nakamura K."/>
            <person name="Hayashi T."/>
            <person name="Katayama T."/>
            <person name="Uemura T."/>
            <person name="Hattori Y."/>
        </authorList>
    </citation>
    <scope>NUCLEOTIDE SEQUENCE [LARGE SCALE GENOMIC DNA]</scope>
    <source>
        <strain evidence="13 14">PK-24</strain>
    </source>
</reference>
<keyword evidence="2 12" id="KW-0812">Transmembrane</keyword>
<dbReference type="Gene3D" id="1.25.40.10">
    <property type="entry name" value="Tetratricopeptide repeat domain"/>
    <property type="match status" value="2"/>
</dbReference>
<organism evidence="13 14">
    <name type="scientific">Pichia kluyveri</name>
    <name type="common">Yeast</name>
    <dbReference type="NCBI Taxonomy" id="36015"/>
    <lineage>
        <taxon>Eukaryota</taxon>
        <taxon>Fungi</taxon>
        <taxon>Dikarya</taxon>
        <taxon>Ascomycota</taxon>
        <taxon>Saccharomycotina</taxon>
        <taxon>Pichiomycetes</taxon>
        <taxon>Pichiales</taxon>
        <taxon>Pichiaceae</taxon>
        <taxon>Pichia</taxon>
    </lineage>
</organism>
<evidence type="ECO:0000256" key="7">
    <source>
        <dbReference type="ARBA" id="ARBA00023128"/>
    </source>
</evidence>
<feature type="compositionally biased region" description="Low complexity" evidence="11">
    <location>
        <begin position="34"/>
        <end position="45"/>
    </location>
</feature>
<comment type="subcellular location">
    <subcellularLocation>
        <location evidence="1">Mitochondrion outer membrane</location>
        <topology evidence="1">Single-pass membrane protein</topology>
    </subcellularLocation>
</comment>
<accession>A0AAV5R342</accession>
<keyword evidence="8 12" id="KW-0472">Membrane</keyword>
<evidence type="ECO:0000256" key="3">
    <source>
        <dbReference type="ARBA" id="ARBA00022737"/>
    </source>
</evidence>
<keyword evidence="7" id="KW-0496">Mitochondrion</keyword>
<evidence type="ECO:0000256" key="10">
    <source>
        <dbReference type="PROSITE-ProRule" id="PRU00339"/>
    </source>
</evidence>
<dbReference type="InterPro" id="IPR011990">
    <property type="entry name" value="TPR-like_helical_dom_sf"/>
</dbReference>
<comment type="caution">
    <text evidence="13">The sequence shown here is derived from an EMBL/GenBank/DDBJ whole genome shotgun (WGS) entry which is preliminary data.</text>
</comment>
<dbReference type="GO" id="GO:0045039">
    <property type="term" value="P:protein insertion into mitochondrial inner membrane"/>
    <property type="evidence" value="ECO:0007669"/>
    <property type="project" value="TreeGrafter"/>
</dbReference>
<feature type="region of interest" description="Disordered" evidence="11">
    <location>
        <begin position="34"/>
        <end position="74"/>
    </location>
</feature>
<dbReference type="GO" id="GO:0005741">
    <property type="term" value="C:mitochondrial outer membrane"/>
    <property type="evidence" value="ECO:0007669"/>
    <property type="project" value="UniProtKB-SubCell"/>
</dbReference>
<evidence type="ECO:0000313" key="13">
    <source>
        <dbReference type="EMBL" id="GMM45593.1"/>
    </source>
</evidence>
<evidence type="ECO:0000256" key="6">
    <source>
        <dbReference type="ARBA" id="ARBA00022989"/>
    </source>
</evidence>
<feature type="transmembrane region" description="Helical" evidence="12">
    <location>
        <begin position="12"/>
        <end position="30"/>
    </location>
</feature>
<evidence type="ECO:0000256" key="5">
    <source>
        <dbReference type="ARBA" id="ARBA00022803"/>
    </source>
</evidence>
<dbReference type="PROSITE" id="PS50293">
    <property type="entry name" value="TPR_REGION"/>
    <property type="match status" value="1"/>
</dbReference>
<proteinExistence type="inferred from homology"/>
<comment type="similarity">
    <text evidence="9">Belongs to the Tom70 family.</text>
</comment>
<evidence type="ECO:0000256" key="4">
    <source>
        <dbReference type="ARBA" id="ARBA00022787"/>
    </source>
</evidence>
<keyword evidence="5 10" id="KW-0802">TPR repeat</keyword>
<feature type="repeat" description="TPR" evidence="10">
    <location>
        <begin position="353"/>
        <end position="386"/>
    </location>
</feature>
<feature type="repeat" description="TPR" evidence="10">
    <location>
        <begin position="110"/>
        <end position="143"/>
    </location>
</feature>